<name>F0YP46_AURAN</name>
<organism evidence="2">
    <name type="scientific">Aureococcus anophagefferens</name>
    <name type="common">Harmful bloom alga</name>
    <dbReference type="NCBI Taxonomy" id="44056"/>
    <lineage>
        <taxon>Eukaryota</taxon>
        <taxon>Sar</taxon>
        <taxon>Stramenopiles</taxon>
        <taxon>Ochrophyta</taxon>
        <taxon>Pelagophyceae</taxon>
        <taxon>Pelagomonadales</taxon>
        <taxon>Pelagomonadaceae</taxon>
        <taxon>Aureococcus</taxon>
    </lineage>
</organism>
<keyword evidence="2" id="KW-1185">Reference proteome</keyword>
<dbReference type="KEGG" id="aaf:AURANDRAFT_68289"/>
<dbReference type="GeneID" id="20226711"/>
<dbReference type="InParanoid" id="F0YP46"/>
<dbReference type="RefSeq" id="XP_009042192.1">
    <property type="nucleotide sequence ID" value="XM_009043944.1"/>
</dbReference>
<dbReference type="EMBL" id="GL833196">
    <property type="protein sequence ID" value="EGB03117.1"/>
    <property type="molecule type" value="Genomic_DNA"/>
</dbReference>
<reference evidence="1 2" key="1">
    <citation type="journal article" date="2011" name="Proc. Natl. Acad. Sci. U.S.A.">
        <title>Niche of harmful alga Aureococcus anophagefferens revealed through ecogenomics.</title>
        <authorList>
            <person name="Gobler C.J."/>
            <person name="Berry D.L."/>
            <person name="Dyhrman S.T."/>
            <person name="Wilhelm S.W."/>
            <person name="Salamov A."/>
            <person name="Lobanov A.V."/>
            <person name="Zhang Y."/>
            <person name="Collier J.L."/>
            <person name="Wurch L.L."/>
            <person name="Kustka A.B."/>
            <person name="Dill B.D."/>
            <person name="Shah M."/>
            <person name="VerBerkmoes N.C."/>
            <person name="Kuo A."/>
            <person name="Terry A."/>
            <person name="Pangilinan J."/>
            <person name="Lindquist E.A."/>
            <person name="Lucas S."/>
            <person name="Paulsen I.T."/>
            <person name="Hattenrath-Lehmann T.K."/>
            <person name="Talmage S.C."/>
            <person name="Walker E.A."/>
            <person name="Koch F."/>
            <person name="Burson A.M."/>
            <person name="Marcoval M.A."/>
            <person name="Tang Y.Z."/>
            <person name="Lecleir G.R."/>
            <person name="Coyne K.J."/>
            <person name="Berg G.M."/>
            <person name="Bertrand E.M."/>
            <person name="Saito M.A."/>
            <person name="Gladyshev V.N."/>
            <person name="Grigoriev I.V."/>
        </authorList>
    </citation>
    <scope>NUCLEOTIDE SEQUENCE [LARGE SCALE GENOMIC DNA]</scope>
    <source>
        <strain evidence="2">CCMP 1984</strain>
    </source>
</reference>
<proteinExistence type="predicted"/>
<gene>
    <name evidence="1" type="ORF">AURANDRAFT_68289</name>
</gene>
<dbReference type="AlphaFoldDB" id="F0YP46"/>
<protein>
    <submittedName>
        <fullName evidence="1">Uncharacterized protein</fullName>
    </submittedName>
</protein>
<dbReference type="Proteomes" id="UP000002729">
    <property type="component" value="Unassembled WGS sequence"/>
</dbReference>
<sequence>MASLAEGVAQVAFFRPIAENNIPHLKKLVNDNAEFDFSSVVESASEWWAEKVVAITGVPPSIGIQGLLQGGNTIDEEVMTQPMLNETIGVLVQVLSVYLHGAWNFTFCVGVSLGHIAAIVVSMSASREEMLTNIPRGLDVLYFIVHGLKEVNSGISLAGVKCMMSVSGKRGSKILNNTIKPILRDFRNFPHAQ</sequence>
<evidence type="ECO:0000313" key="2">
    <source>
        <dbReference type="Proteomes" id="UP000002729"/>
    </source>
</evidence>
<accession>F0YP46</accession>
<evidence type="ECO:0000313" key="1">
    <source>
        <dbReference type="EMBL" id="EGB03117.1"/>
    </source>
</evidence>